<dbReference type="InterPro" id="IPR009506">
    <property type="entry name" value="YjiS-like"/>
</dbReference>
<dbReference type="GeneID" id="300266713"/>
<reference evidence="2 5" key="2">
    <citation type="submission" date="2020-10" db="EMBL/GenBank/DDBJ databases">
        <title>Genome sequences of Pseudomonas isolates.</title>
        <authorList>
            <person name="Wessels L."/>
            <person name="Reich F."/>
            <person name="Hammerl J."/>
        </authorList>
    </citation>
    <scope>NUCLEOTIDE SEQUENCE [LARGE SCALE GENOMIC DNA]</scope>
    <source>
        <strain evidence="2 5">20-MO00624-0</strain>
    </source>
</reference>
<dbReference type="EMBL" id="UAUF01000014">
    <property type="protein sequence ID" value="SPZ12271.1"/>
    <property type="molecule type" value="Genomic_DNA"/>
</dbReference>
<evidence type="ECO:0000313" key="5">
    <source>
        <dbReference type="Proteomes" id="UP000626180"/>
    </source>
</evidence>
<evidence type="ECO:0000313" key="4">
    <source>
        <dbReference type="Proteomes" id="UP000250443"/>
    </source>
</evidence>
<protein>
    <submittedName>
        <fullName evidence="2">DUF1127 domain-containing protein</fullName>
    </submittedName>
    <submittedName>
        <fullName evidence="3">Uncharacterized conserved small protein</fullName>
    </submittedName>
</protein>
<feature type="domain" description="YjiS-like" evidence="1">
    <location>
        <begin position="38"/>
        <end position="65"/>
    </location>
</feature>
<dbReference type="AlphaFoldDB" id="A0A2X2D022"/>
<proteinExistence type="predicted"/>
<dbReference type="RefSeq" id="WP_010796118.1">
    <property type="nucleotide sequence ID" value="NZ_CP044086.1"/>
</dbReference>
<reference evidence="3 4" key="1">
    <citation type="submission" date="2018-06" db="EMBL/GenBank/DDBJ databases">
        <authorList>
            <consortium name="Pathogen Informatics"/>
            <person name="Doyle S."/>
        </authorList>
    </citation>
    <scope>NUCLEOTIDE SEQUENCE [LARGE SCALE GENOMIC DNA]</scope>
    <source>
        <strain evidence="3 4">NCTC11842</strain>
    </source>
</reference>
<gene>
    <name evidence="2" type="ORF">IRZ65_10530</name>
    <name evidence="3" type="ORF">NCTC11842_04373</name>
</gene>
<evidence type="ECO:0000313" key="3">
    <source>
        <dbReference type="EMBL" id="SPZ12271.1"/>
    </source>
</evidence>
<organism evidence="3 4">
    <name type="scientific">Pseudomonas luteola</name>
    <dbReference type="NCBI Taxonomy" id="47886"/>
    <lineage>
        <taxon>Bacteria</taxon>
        <taxon>Pseudomonadati</taxon>
        <taxon>Pseudomonadota</taxon>
        <taxon>Gammaproteobacteria</taxon>
        <taxon>Pseudomonadales</taxon>
        <taxon>Pseudomonadaceae</taxon>
        <taxon>Pseudomonas</taxon>
    </lineage>
</organism>
<dbReference type="Proteomes" id="UP000250443">
    <property type="component" value="Unassembled WGS sequence"/>
</dbReference>
<evidence type="ECO:0000313" key="2">
    <source>
        <dbReference type="EMBL" id="MBF8641120.1"/>
    </source>
</evidence>
<dbReference type="Proteomes" id="UP000626180">
    <property type="component" value="Unassembled WGS sequence"/>
</dbReference>
<name>A0A2X2D022_PSELU</name>
<keyword evidence="5" id="KW-1185">Reference proteome</keyword>
<sequence length="79" mass="9236">MRDLSALPSLRSIHLSVHGCHWLARCALGVLRAVYCMLQKWQQNAKTRRQLAFLNDRELADIGLTKTEQQCELNKPFWR</sequence>
<dbReference type="EMBL" id="JADMCD010000004">
    <property type="protein sequence ID" value="MBF8641120.1"/>
    <property type="molecule type" value="Genomic_DNA"/>
</dbReference>
<accession>A0A2X2D022</accession>
<evidence type="ECO:0000259" key="1">
    <source>
        <dbReference type="Pfam" id="PF06568"/>
    </source>
</evidence>
<dbReference type="Pfam" id="PF06568">
    <property type="entry name" value="YjiS-like"/>
    <property type="match status" value="1"/>
</dbReference>